<dbReference type="InterPro" id="IPR036779">
    <property type="entry name" value="LysM_dom_sf"/>
</dbReference>
<dbReference type="Gene3D" id="3.10.350.10">
    <property type="entry name" value="LysM domain"/>
    <property type="match status" value="1"/>
</dbReference>
<dbReference type="PANTHER" id="PTHR34700">
    <property type="entry name" value="POTASSIUM BINDING PROTEIN KBP"/>
    <property type="match status" value="1"/>
</dbReference>
<dbReference type="RefSeq" id="WP_207573968.1">
    <property type="nucleotide sequence ID" value="NZ_JAFNME010000002.1"/>
</dbReference>
<protein>
    <submittedName>
        <fullName evidence="3">LysM peptidoglycan-binding domain-containing protein</fullName>
    </submittedName>
</protein>
<dbReference type="EMBL" id="JAFNME010000002">
    <property type="protein sequence ID" value="MBO1248411.1"/>
    <property type="molecule type" value="Genomic_DNA"/>
</dbReference>
<dbReference type="Proteomes" id="UP000664731">
    <property type="component" value="Unassembled WGS sequence"/>
</dbReference>
<proteinExistence type="predicted"/>
<dbReference type="Pfam" id="PF01476">
    <property type="entry name" value="LysM"/>
    <property type="match status" value="1"/>
</dbReference>
<feature type="signal peptide" evidence="1">
    <location>
        <begin position="1"/>
        <end position="23"/>
    </location>
</feature>
<dbReference type="CDD" id="cd00118">
    <property type="entry name" value="LysM"/>
    <property type="match status" value="1"/>
</dbReference>
<feature type="chain" id="PRO_5038095559" evidence="1">
    <location>
        <begin position="24"/>
        <end position="401"/>
    </location>
</feature>
<dbReference type="PROSITE" id="PS51782">
    <property type="entry name" value="LYSM"/>
    <property type="match status" value="1"/>
</dbReference>
<evidence type="ECO:0000313" key="4">
    <source>
        <dbReference type="Proteomes" id="UP000664731"/>
    </source>
</evidence>
<dbReference type="AlphaFoldDB" id="A0A939GYN1"/>
<name>A0A939GYN1_9BURK</name>
<evidence type="ECO:0000256" key="1">
    <source>
        <dbReference type="SAM" id="SignalP"/>
    </source>
</evidence>
<dbReference type="SMART" id="SM00257">
    <property type="entry name" value="LysM"/>
    <property type="match status" value="1"/>
</dbReference>
<organism evidence="3 4">
    <name type="scientific">Comamonas denitrificans</name>
    <dbReference type="NCBI Taxonomy" id="117506"/>
    <lineage>
        <taxon>Bacteria</taxon>
        <taxon>Pseudomonadati</taxon>
        <taxon>Pseudomonadota</taxon>
        <taxon>Betaproteobacteria</taxon>
        <taxon>Burkholderiales</taxon>
        <taxon>Comamonadaceae</taxon>
        <taxon>Comamonas</taxon>
    </lineage>
</organism>
<accession>A0A939GYN1</accession>
<sequence length="401" mass="43979">MKAIASTCALSIVAAVCAGNAGAQSHPVTAQQQAIAQQVAQQGVPLSALAANAPDSYTVRKGDTLWRISGLFLRQPWRWPELWGMNMQAIANPHRIYPGQTLYLERSGGYARLRTSRSGNETVKLSPRVRSESLADLAIPTIQMHLIEPFLAEPLIVQELTLQQAPRLIASADERLLMSPGDEVYARGPTGQPFVALDDDQRLYRVFRDAKPLKDPLTQEVLGYEAQYLGKVELQAPETPVSAAATPEAANTETAKAAELAYTPAILHVAQVKEEMRPGDRLLPEPPRQYHSFTPHAPADPVEARVVSLYTSNALRYGTENQVVSINKGEVDGMEPGMVLSLISQGRQMLDKTEGRKDKVQLPDQANGTGMVFRVFDRISYVLVMDVRRGVLVGDKLINPQ</sequence>
<reference evidence="3" key="1">
    <citation type="submission" date="2021-03" db="EMBL/GenBank/DDBJ databases">
        <title>Comamonas denitrificans.</title>
        <authorList>
            <person name="Finster K."/>
        </authorList>
    </citation>
    <scope>NUCLEOTIDE SEQUENCE</scope>
    <source>
        <strain evidence="3">MM2021_4</strain>
    </source>
</reference>
<evidence type="ECO:0000313" key="3">
    <source>
        <dbReference type="EMBL" id="MBO1248411.1"/>
    </source>
</evidence>
<gene>
    <name evidence="3" type="ORF">J1777_00975</name>
</gene>
<feature type="domain" description="LysM" evidence="2">
    <location>
        <begin position="55"/>
        <end position="104"/>
    </location>
</feature>
<keyword evidence="1" id="KW-0732">Signal</keyword>
<keyword evidence="4" id="KW-1185">Reference proteome</keyword>
<dbReference type="InterPro" id="IPR018392">
    <property type="entry name" value="LysM"/>
</dbReference>
<evidence type="ECO:0000259" key="2">
    <source>
        <dbReference type="PROSITE" id="PS51782"/>
    </source>
</evidence>
<dbReference type="SUPFAM" id="SSF54106">
    <property type="entry name" value="LysM domain"/>
    <property type="match status" value="1"/>
</dbReference>
<dbReference type="PANTHER" id="PTHR34700:SF4">
    <property type="entry name" value="PHAGE-LIKE ELEMENT PBSX PROTEIN XKDP"/>
    <property type="match status" value="1"/>
</dbReference>
<comment type="caution">
    <text evidence="3">The sequence shown here is derived from an EMBL/GenBank/DDBJ whole genome shotgun (WGS) entry which is preliminary data.</text>
</comment>
<dbReference type="InterPro" id="IPR052196">
    <property type="entry name" value="Bact_Kbp"/>
</dbReference>